<dbReference type="AlphaFoldDB" id="A0A7V2ZMB7"/>
<dbReference type="InterPro" id="IPR014710">
    <property type="entry name" value="RmlC-like_jellyroll"/>
</dbReference>
<name>A0A7V2ZMB7_9BACT</name>
<dbReference type="InterPro" id="IPR013096">
    <property type="entry name" value="Cupin_2"/>
</dbReference>
<dbReference type="InterPro" id="IPR011051">
    <property type="entry name" value="RmlC_Cupin_sf"/>
</dbReference>
<feature type="domain" description="Cupin type-2" evidence="1">
    <location>
        <begin position="55"/>
        <end position="120"/>
    </location>
</feature>
<protein>
    <submittedName>
        <fullName evidence="2">Cupin domain-containing protein</fullName>
    </submittedName>
</protein>
<dbReference type="Pfam" id="PF07883">
    <property type="entry name" value="Cupin_2"/>
    <property type="match status" value="1"/>
</dbReference>
<evidence type="ECO:0000313" key="2">
    <source>
        <dbReference type="EMBL" id="HFI92617.1"/>
    </source>
</evidence>
<dbReference type="EMBL" id="DSUJ01000011">
    <property type="protein sequence ID" value="HFI92617.1"/>
    <property type="molecule type" value="Genomic_DNA"/>
</dbReference>
<dbReference type="Gene3D" id="2.60.120.10">
    <property type="entry name" value="Jelly Rolls"/>
    <property type="match status" value="1"/>
</dbReference>
<gene>
    <name evidence="2" type="ORF">ENS31_13950</name>
</gene>
<organism evidence="2">
    <name type="scientific">Ignavibacterium album</name>
    <dbReference type="NCBI Taxonomy" id="591197"/>
    <lineage>
        <taxon>Bacteria</taxon>
        <taxon>Pseudomonadati</taxon>
        <taxon>Ignavibacteriota</taxon>
        <taxon>Ignavibacteria</taxon>
        <taxon>Ignavibacteriales</taxon>
        <taxon>Ignavibacteriaceae</taxon>
        <taxon>Ignavibacterium</taxon>
    </lineage>
</organism>
<accession>A0A7V2ZMB7</accession>
<sequence length="140" mass="16465">MFILKYLSLITIAIFFAPYNDLNSQTQHKEIKIENLLLESLAQEFTPDREVRIDLVEFPPDTMLDWHWHPGEEFHYYLEGEVEIQFEGQPSIIGKPGMVGHVPFKVNHRAITHEKGAKVLVFRVHTKGEPWKHDIEEHHK</sequence>
<proteinExistence type="predicted"/>
<evidence type="ECO:0000259" key="1">
    <source>
        <dbReference type="Pfam" id="PF07883"/>
    </source>
</evidence>
<dbReference type="SUPFAM" id="SSF51182">
    <property type="entry name" value="RmlC-like cupins"/>
    <property type="match status" value="1"/>
</dbReference>
<reference evidence="2" key="1">
    <citation type="journal article" date="2020" name="mSystems">
        <title>Genome- and Community-Level Interaction Insights into Carbon Utilization and Element Cycling Functions of Hydrothermarchaeota in Hydrothermal Sediment.</title>
        <authorList>
            <person name="Zhou Z."/>
            <person name="Liu Y."/>
            <person name="Xu W."/>
            <person name="Pan J."/>
            <person name="Luo Z.H."/>
            <person name="Li M."/>
        </authorList>
    </citation>
    <scope>NUCLEOTIDE SEQUENCE [LARGE SCALE GENOMIC DNA]</scope>
    <source>
        <strain evidence="2">SpSt-479</strain>
    </source>
</reference>
<comment type="caution">
    <text evidence="2">The sequence shown here is derived from an EMBL/GenBank/DDBJ whole genome shotgun (WGS) entry which is preliminary data.</text>
</comment>